<dbReference type="Proteomes" id="UP000014197">
    <property type="component" value="Unassembled WGS sequence"/>
</dbReference>
<keyword evidence="1" id="KW-1133">Transmembrane helix</keyword>
<proteinExistence type="predicted"/>
<accession>R2SN94</accession>
<keyword evidence="5" id="KW-1185">Reference proteome</keyword>
<evidence type="ECO:0000313" key="3">
    <source>
        <dbReference type="EMBL" id="EOT60136.1"/>
    </source>
</evidence>
<reference evidence="2 4" key="1">
    <citation type="submission" date="2013-02" db="EMBL/GenBank/DDBJ databases">
        <title>The Genome Sequence of Enterococcus haemoperoxidus BAA-382.</title>
        <authorList>
            <consortium name="The Broad Institute Genome Sequencing Platform"/>
            <consortium name="The Broad Institute Genome Sequencing Center for Infectious Disease"/>
            <person name="Earl A.M."/>
            <person name="Gilmore M.S."/>
            <person name="Lebreton F."/>
            <person name="Walker B."/>
            <person name="Young S.K."/>
            <person name="Zeng Q."/>
            <person name="Gargeya S."/>
            <person name="Fitzgerald M."/>
            <person name="Haas B."/>
            <person name="Abouelleil A."/>
            <person name="Alvarado L."/>
            <person name="Arachchi H.M."/>
            <person name="Berlin A.M."/>
            <person name="Chapman S.B."/>
            <person name="Dewar J."/>
            <person name="Goldberg J."/>
            <person name="Griggs A."/>
            <person name="Gujja S."/>
            <person name="Hansen M."/>
            <person name="Howarth C."/>
            <person name="Imamovic A."/>
            <person name="Larimer J."/>
            <person name="McCowan C."/>
            <person name="Murphy C."/>
            <person name="Neiman D."/>
            <person name="Pearson M."/>
            <person name="Priest M."/>
            <person name="Roberts A."/>
            <person name="Saif S."/>
            <person name="Shea T."/>
            <person name="Sisk P."/>
            <person name="Sykes S."/>
            <person name="Wortman J."/>
            <person name="Nusbaum C."/>
            <person name="Birren B."/>
        </authorList>
    </citation>
    <scope>NUCLEOTIDE SEQUENCE [LARGE SCALE GENOMIC DNA]</scope>
    <source>
        <strain evidence="2 4">ATCC BAA-382</strain>
    </source>
</reference>
<dbReference type="EMBL" id="AJAR01000016">
    <property type="protein sequence ID" value="EOH96640.1"/>
    <property type="molecule type" value="Genomic_DNA"/>
</dbReference>
<evidence type="ECO:0000313" key="2">
    <source>
        <dbReference type="EMBL" id="EOH96640.1"/>
    </source>
</evidence>
<feature type="transmembrane region" description="Helical" evidence="1">
    <location>
        <begin position="99"/>
        <end position="116"/>
    </location>
</feature>
<organism evidence="2 4">
    <name type="scientific">Enterococcus haemoperoxidus ATCC BAA-382</name>
    <dbReference type="NCBI Taxonomy" id="1158608"/>
    <lineage>
        <taxon>Bacteria</taxon>
        <taxon>Bacillati</taxon>
        <taxon>Bacillota</taxon>
        <taxon>Bacilli</taxon>
        <taxon>Lactobacillales</taxon>
        <taxon>Enterococcaceae</taxon>
        <taxon>Enterococcus</taxon>
    </lineage>
</organism>
<evidence type="ECO:0000256" key="1">
    <source>
        <dbReference type="SAM" id="Phobius"/>
    </source>
</evidence>
<dbReference type="EMBL" id="ASVY01000003">
    <property type="protein sequence ID" value="EOT60136.1"/>
    <property type="molecule type" value="Genomic_DNA"/>
</dbReference>
<dbReference type="STRING" id="155618.RV06_GL001610"/>
<dbReference type="AlphaFoldDB" id="R2SN94"/>
<feature type="transmembrane region" description="Helical" evidence="1">
    <location>
        <begin position="12"/>
        <end position="31"/>
    </location>
</feature>
<gene>
    <name evidence="3" type="ORF">I583_02771</name>
    <name evidence="2" type="ORF">UAW_01805</name>
</gene>
<evidence type="ECO:0000313" key="4">
    <source>
        <dbReference type="Proteomes" id="UP000013858"/>
    </source>
</evidence>
<name>R2SN94_9ENTE</name>
<sequence length="210" mass="24310">MAKETITKKSPLWTFYFMESALVIAWIVYVIKFTFFYQEAYFYVDKRLSLLYKLLSFMNDNWSTLYIYLITSFLLIVMTFFLATAIYSVKQVSAGKGSIHWILLSLSGLGCLVSGINILWPIYLILLILAGSVVFITYTIVMTELKEEESGWEEDNIEIEGPFETIEKAQAVVNNYLSKQRKDSSAILGAELYLEEDDQYYVEIYVKKNS</sequence>
<dbReference type="RefSeq" id="WP_010762007.1">
    <property type="nucleotide sequence ID" value="NZ_KB946316.1"/>
</dbReference>
<feature type="transmembrane region" description="Helical" evidence="1">
    <location>
        <begin position="122"/>
        <end position="141"/>
    </location>
</feature>
<protein>
    <submittedName>
        <fullName evidence="2">Uncharacterized protein</fullName>
    </submittedName>
</protein>
<evidence type="ECO:0000313" key="5">
    <source>
        <dbReference type="Proteomes" id="UP000014197"/>
    </source>
</evidence>
<reference evidence="3 5" key="2">
    <citation type="submission" date="2013-03" db="EMBL/GenBank/DDBJ databases">
        <title>The Genome Sequence of Enterococcus haemoperoxidus BAA-382 (PacBio/Illumina hybrid assembly).</title>
        <authorList>
            <consortium name="The Broad Institute Genomics Platform"/>
            <consortium name="The Broad Institute Genome Sequencing Center for Infectious Disease"/>
            <person name="Earl A."/>
            <person name="Russ C."/>
            <person name="Gilmore M."/>
            <person name="Surin D."/>
            <person name="Walker B."/>
            <person name="Young S."/>
            <person name="Zeng Q."/>
            <person name="Gargeya S."/>
            <person name="Fitzgerald M."/>
            <person name="Haas B."/>
            <person name="Abouelleil A."/>
            <person name="Allen A.W."/>
            <person name="Alvarado L."/>
            <person name="Arachchi H.M."/>
            <person name="Berlin A.M."/>
            <person name="Chapman S.B."/>
            <person name="Gainer-Dewar J."/>
            <person name="Goldberg J."/>
            <person name="Griggs A."/>
            <person name="Gujja S."/>
            <person name="Hansen M."/>
            <person name="Howarth C."/>
            <person name="Imamovic A."/>
            <person name="Ireland A."/>
            <person name="Larimer J."/>
            <person name="McCowan C."/>
            <person name="Murphy C."/>
            <person name="Pearson M."/>
            <person name="Poon T.W."/>
            <person name="Priest M."/>
            <person name="Roberts A."/>
            <person name="Saif S."/>
            <person name="Shea T."/>
            <person name="Sisk P."/>
            <person name="Sykes S."/>
            <person name="Wortman J."/>
            <person name="Nusbaum C."/>
            <person name="Birren B."/>
        </authorList>
    </citation>
    <scope>NUCLEOTIDE SEQUENCE [LARGE SCALE GENOMIC DNA]</scope>
    <source>
        <strain evidence="3 5">ATCC BAA-382</strain>
    </source>
</reference>
<comment type="caution">
    <text evidence="2">The sequence shown here is derived from an EMBL/GenBank/DDBJ whole genome shotgun (WGS) entry which is preliminary data.</text>
</comment>
<keyword evidence="1" id="KW-0812">Transmembrane</keyword>
<dbReference type="Proteomes" id="UP000013858">
    <property type="component" value="Unassembled WGS sequence"/>
</dbReference>
<feature type="transmembrane region" description="Helical" evidence="1">
    <location>
        <begin position="65"/>
        <end position="87"/>
    </location>
</feature>
<dbReference type="PATRIC" id="fig|1158608.3.peg.1782"/>
<keyword evidence="1" id="KW-0472">Membrane</keyword>
<dbReference type="OrthoDB" id="2185494at2"/>